<dbReference type="PANTHER" id="PTHR31168:SF1">
    <property type="entry name" value="DUF599 FAMILY PROTEIN"/>
    <property type="match status" value="1"/>
</dbReference>
<dbReference type="OMA" id="WVHSMME"/>
<dbReference type="PANTHER" id="PTHR31168">
    <property type="entry name" value="OS02G0292800 PROTEIN"/>
    <property type="match status" value="1"/>
</dbReference>
<dbReference type="OrthoDB" id="761598at2759"/>
<dbReference type="Proteomes" id="UP000295252">
    <property type="component" value="Chromosome III"/>
</dbReference>
<dbReference type="InParanoid" id="A0A068UIA9"/>
<evidence type="ECO:0000313" key="2">
    <source>
        <dbReference type="EMBL" id="CDP07969.1"/>
    </source>
</evidence>
<dbReference type="Gramene" id="CDP07969">
    <property type="protein sequence ID" value="CDP07969"/>
    <property type="gene ID" value="GSCOC_T00025522001"/>
</dbReference>
<name>A0A068UIA9_COFCA</name>
<dbReference type="PhylomeDB" id="A0A068UIA9"/>
<reference evidence="3" key="1">
    <citation type="journal article" date="2014" name="Science">
        <title>The coffee genome provides insight into the convergent evolution of caffeine biosynthesis.</title>
        <authorList>
            <person name="Denoeud F."/>
            <person name="Carretero-Paulet L."/>
            <person name="Dereeper A."/>
            <person name="Droc G."/>
            <person name="Guyot R."/>
            <person name="Pietrella M."/>
            <person name="Zheng C."/>
            <person name="Alberti A."/>
            <person name="Anthony F."/>
            <person name="Aprea G."/>
            <person name="Aury J.M."/>
            <person name="Bento P."/>
            <person name="Bernard M."/>
            <person name="Bocs S."/>
            <person name="Campa C."/>
            <person name="Cenci A."/>
            <person name="Combes M.C."/>
            <person name="Crouzillat D."/>
            <person name="Da Silva C."/>
            <person name="Daddiego L."/>
            <person name="De Bellis F."/>
            <person name="Dussert S."/>
            <person name="Garsmeur O."/>
            <person name="Gayraud T."/>
            <person name="Guignon V."/>
            <person name="Jahn K."/>
            <person name="Jamilloux V."/>
            <person name="Joet T."/>
            <person name="Labadie K."/>
            <person name="Lan T."/>
            <person name="Leclercq J."/>
            <person name="Lepelley M."/>
            <person name="Leroy T."/>
            <person name="Li L.T."/>
            <person name="Librado P."/>
            <person name="Lopez L."/>
            <person name="Munoz A."/>
            <person name="Noel B."/>
            <person name="Pallavicini A."/>
            <person name="Perrotta G."/>
            <person name="Poncet V."/>
            <person name="Pot D."/>
            <person name="Priyono X."/>
            <person name="Rigoreau M."/>
            <person name="Rouard M."/>
            <person name="Rozas J."/>
            <person name="Tranchant-Dubreuil C."/>
            <person name="VanBuren R."/>
            <person name="Zhang Q."/>
            <person name="Andrade A.C."/>
            <person name="Argout X."/>
            <person name="Bertrand B."/>
            <person name="de Kochko A."/>
            <person name="Graziosi G."/>
            <person name="Henry R.J."/>
            <person name="Jayarama X."/>
            <person name="Ming R."/>
            <person name="Nagai C."/>
            <person name="Rounsley S."/>
            <person name="Sankoff D."/>
            <person name="Giuliano G."/>
            <person name="Albert V.A."/>
            <person name="Wincker P."/>
            <person name="Lashermes P."/>
        </authorList>
    </citation>
    <scope>NUCLEOTIDE SEQUENCE [LARGE SCALE GENOMIC DNA]</scope>
    <source>
        <strain evidence="3">cv. DH200-94</strain>
    </source>
</reference>
<sequence length="255" mass="29754">MVTYHIWVFHQIVKRPTMTIIGINAINCRFWVQAVMKVHPALLKFFFSKLFNSLIFYEFNDYIHDQFEQNNIMASTLLASMAIMTMEKRAFFDGVCGGRYEQAFSVKFISILVCFLVAFLMTVQSIRYYSHANILINVLSFSATTNHGHKQHFITPNYFGATINWGSYFWLLGLRTFYFSFPLFFWIFGHILMFLCCILLVFLLYFLDVILDFGWVGKQDENHPPGTRKPIKSIVVLIPSHLPGDIRNQCSFLSI</sequence>
<evidence type="ECO:0000256" key="1">
    <source>
        <dbReference type="SAM" id="Phobius"/>
    </source>
</evidence>
<protein>
    <submittedName>
        <fullName evidence="2">Uncharacterized protein</fullName>
    </submittedName>
</protein>
<organism evidence="2 3">
    <name type="scientific">Coffea canephora</name>
    <name type="common">Robusta coffee</name>
    <dbReference type="NCBI Taxonomy" id="49390"/>
    <lineage>
        <taxon>Eukaryota</taxon>
        <taxon>Viridiplantae</taxon>
        <taxon>Streptophyta</taxon>
        <taxon>Embryophyta</taxon>
        <taxon>Tracheophyta</taxon>
        <taxon>Spermatophyta</taxon>
        <taxon>Magnoliopsida</taxon>
        <taxon>eudicotyledons</taxon>
        <taxon>Gunneridae</taxon>
        <taxon>Pentapetalae</taxon>
        <taxon>asterids</taxon>
        <taxon>lamiids</taxon>
        <taxon>Gentianales</taxon>
        <taxon>Rubiaceae</taxon>
        <taxon>Ixoroideae</taxon>
        <taxon>Gardenieae complex</taxon>
        <taxon>Bertiereae - Coffeeae clade</taxon>
        <taxon>Coffeeae</taxon>
        <taxon>Coffea</taxon>
    </lineage>
</organism>
<keyword evidence="1" id="KW-0472">Membrane</keyword>
<dbReference type="InterPro" id="IPR006747">
    <property type="entry name" value="DUF599"/>
</dbReference>
<accession>A0A068UIA9</accession>
<keyword evidence="3" id="KW-1185">Reference proteome</keyword>
<gene>
    <name evidence="2" type="ORF">GSCOC_T00025522001</name>
</gene>
<evidence type="ECO:0000313" key="3">
    <source>
        <dbReference type="Proteomes" id="UP000295252"/>
    </source>
</evidence>
<keyword evidence="1" id="KW-0812">Transmembrane</keyword>
<dbReference type="Pfam" id="PF04654">
    <property type="entry name" value="DUF599"/>
    <property type="match status" value="1"/>
</dbReference>
<dbReference type="AlphaFoldDB" id="A0A068UIA9"/>
<feature type="transmembrane region" description="Helical" evidence="1">
    <location>
        <begin position="183"/>
        <end position="207"/>
    </location>
</feature>
<feature type="transmembrane region" description="Helical" evidence="1">
    <location>
        <begin position="108"/>
        <end position="129"/>
    </location>
</feature>
<proteinExistence type="predicted"/>
<dbReference type="EMBL" id="HG739113">
    <property type="protein sequence ID" value="CDP07969.1"/>
    <property type="molecule type" value="Genomic_DNA"/>
</dbReference>
<keyword evidence="1" id="KW-1133">Transmembrane helix</keyword>